<proteinExistence type="predicted"/>
<dbReference type="InterPro" id="IPR012840">
    <property type="entry name" value="NrdG2"/>
</dbReference>
<keyword evidence="6" id="KW-0411">Iron-sulfur</keyword>
<comment type="caution">
    <text evidence="8">The sequence shown here is derived from an EMBL/GenBank/DDBJ whole genome shotgun (WGS) entry which is preliminary data.</text>
</comment>
<dbReference type="EC" id="4.3.99.3" evidence="8"/>
<dbReference type="InterPro" id="IPR034457">
    <property type="entry name" value="Organic_radical-activating"/>
</dbReference>
<keyword evidence="4" id="KW-0479">Metal-binding</keyword>
<keyword evidence="2" id="KW-0004">4Fe-4S</keyword>
<evidence type="ECO:0000259" key="7">
    <source>
        <dbReference type="PROSITE" id="PS51918"/>
    </source>
</evidence>
<evidence type="ECO:0000256" key="4">
    <source>
        <dbReference type="ARBA" id="ARBA00022723"/>
    </source>
</evidence>
<evidence type="ECO:0000256" key="1">
    <source>
        <dbReference type="ARBA" id="ARBA00001966"/>
    </source>
</evidence>
<accession>A0A811TDR2</accession>
<dbReference type="GO" id="GO:0051539">
    <property type="term" value="F:4 iron, 4 sulfur cluster binding"/>
    <property type="evidence" value="ECO:0007669"/>
    <property type="project" value="UniProtKB-KW"/>
</dbReference>
<dbReference type="EMBL" id="CAJHIO010000016">
    <property type="protein sequence ID" value="CAD6492657.1"/>
    <property type="molecule type" value="Genomic_DNA"/>
</dbReference>
<dbReference type="Pfam" id="PF04055">
    <property type="entry name" value="Radical_SAM"/>
    <property type="match status" value="1"/>
</dbReference>
<feature type="domain" description="Radical SAM core" evidence="7">
    <location>
        <begin position="16"/>
        <end position="228"/>
    </location>
</feature>
<dbReference type="Gene3D" id="3.20.20.70">
    <property type="entry name" value="Aldolase class I"/>
    <property type="match status" value="1"/>
</dbReference>
<keyword evidence="8" id="KW-0456">Lyase</keyword>
<gene>
    <name evidence="8" type="primary">queE_1</name>
    <name evidence="8" type="ORF">CHKLHMKO_00318</name>
</gene>
<protein>
    <submittedName>
        <fullName evidence="8">7-carboxy-7-deazaguanine synthase</fullName>
        <ecNumber evidence="8">4.3.99.3</ecNumber>
    </submittedName>
</protein>
<dbReference type="InterPro" id="IPR007197">
    <property type="entry name" value="rSAM"/>
</dbReference>
<evidence type="ECO:0000313" key="9">
    <source>
        <dbReference type="Proteomes" id="UP000610373"/>
    </source>
</evidence>
<organism evidence="8 9">
    <name type="scientific">Candidatus Argoarchaeum ethanivorans</name>
    <dbReference type="NCBI Taxonomy" id="2608793"/>
    <lineage>
        <taxon>Archaea</taxon>
        <taxon>Methanobacteriati</taxon>
        <taxon>Methanobacteriota</taxon>
        <taxon>Stenosarchaea group</taxon>
        <taxon>Methanomicrobia</taxon>
        <taxon>Methanosarcinales</taxon>
        <taxon>Methanosarcinales incertae sedis</taxon>
        <taxon>GOM Arc I cluster</taxon>
        <taxon>Candidatus Argoarchaeum</taxon>
    </lineage>
</organism>
<dbReference type="NCBIfam" id="TIGR02495">
    <property type="entry name" value="NrdG2"/>
    <property type="match status" value="1"/>
</dbReference>
<evidence type="ECO:0000256" key="6">
    <source>
        <dbReference type="ARBA" id="ARBA00023014"/>
    </source>
</evidence>
<dbReference type="GO" id="GO:0016829">
    <property type="term" value="F:lyase activity"/>
    <property type="evidence" value="ECO:0007669"/>
    <property type="project" value="UniProtKB-KW"/>
</dbReference>
<evidence type="ECO:0000313" key="8">
    <source>
        <dbReference type="EMBL" id="CAD6492657.1"/>
    </source>
</evidence>
<evidence type="ECO:0000256" key="5">
    <source>
        <dbReference type="ARBA" id="ARBA00023004"/>
    </source>
</evidence>
<dbReference type="PROSITE" id="PS51918">
    <property type="entry name" value="RADICAL_SAM"/>
    <property type="match status" value="1"/>
</dbReference>
<comment type="cofactor">
    <cofactor evidence="1">
        <name>[4Fe-4S] cluster</name>
        <dbReference type="ChEBI" id="CHEBI:49883"/>
    </cofactor>
</comment>
<dbReference type="InterPro" id="IPR058240">
    <property type="entry name" value="rSAM_sf"/>
</dbReference>
<dbReference type="PANTHER" id="PTHR30352">
    <property type="entry name" value="PYRUVATE FORMATE-LYASE-ACTIVATING ENZYME"/>
    <property type="match status" value="1"/>
</dbReference>
<sequence length="243" mass="27337">MTKLNFGNFLPLSTVDWYGRAVCVVFFRGCPIRCSYCHNFTLFKSKQLIGVDVVEDRISHALKFISGVVFTGGEPCAQPEALKSLCEFAKNLDLATGLETNGFYPDVLSLLVENNIVDRVFLDVKAPLSDPASYGRIIEGNGVDTSLRVKKSLEIADGIVEVRSTLFRSFADRDFVLRIAKDISSINSVFVLNQGDPDHAWREKIRLEKPFSRDEMMELAQVALDFVDDVRIRTREKGEEKMS</sequence>
<evidence type="ECO:0000256" key="2">
    <source>
        <dbReference type="ARBA" id="ARBA00022485"/>
    </source>
</evidence>
<dbReference type="SUPFAM" id="SSF102114">
    <property type="entry name" value="Radical SAM enzymes"/>
    <property type="match status" value="1"/>
</dbReference>
<dbReference type="PANTHER" id="PTHR30352:SF5">
    <property type="entry name" value="PYRUVATE FORMATE-LYASE 1-ACTIVATING ENZYME"/>
    <property type="match status" value="1"/>
</dbReference>
<dbReference type="SFLD" id="SFLDG01094">
    <property type="entry name" value="Uncharacterised_Radical_SAM_Su"/>
    <property type="match status" value="1"/>
</dbReference>
<dbReference type="Proteomes" id="UP000610373">
    <property type="component" value="Unassembled WGS sequence"/>
</dbReference>
<dbReference type="CDD" id="cd01335">
    <property type="entry name" value="Radical_SAM"/>
    <property type="match status" value="1"/>
</dbReference>
<dbReference type="SFLD" id="SFLDS00029">
    <property type="entry name" value="Radical_SAM"/>
    <property type="match status" value="1"/>
</dbReference>
<dbReference type="GO" id="GO:0046872">
    <property type="term" value="F:metal ion binding"/>
    <property type="evidence" value="ECO:0007669"/>
    <property type="project" value="UniProtKB-KW"/>
</dbReference>
<dbReference type="AlphaFoldDB" id="A0A811TDR2"/>
<name>A0A811TDR2_9EURY</name>
<keyword evidence="5" id="KW-0408">Iron</keyword>
<dbReference type="InterPro" id="IPR013785">
    <property type="entry name" value="Aldolase_TIM"/>
</dbReference>
<reference evidence="8" key="1">
    <citation type="submission" date="2020-10" db="EMBL/GenBank/DDBJ databases">
        <authorList>
            <person name="Hahn C.J."/>
            <person name="Laso-Perez R."/>
            <person name="Vulcano F."/>
            <person name="Vaziourakis K.-M."/>
            <person name="Stokke R."/>
            <person name="Steen I.H."/>
            <person name="Teske A."/>
            <person name="Boetius A."/>
            <person name="Liebeke M."/>
            <person name="Amann R."/>
            <person name="Knittel K."/>
        </authorList>
    </citation>
    <scope>NUCLEOTIDE SEQUENCE</scope>
    <source>
        <strain evidence="8">Gfbio:e3339647-f889-4370-9287-4fb5cb688e4c:AG392O15_GoMArc1</strain>
    </source>
</reference>
<keyword evidence="3" id="KW-0949">S-adenosyl-L-methionine</keyword>
<evidence type="ECO:0000256" key="3">
    <source>
        <dbReference type="ARBA" id="ARBA00022691"/>
    </source>
</evidence>